<evidence type="ECO:0000313" key="4">
    <source>
        <dbReference type="Proteomes" id="UP000693981"/>
    </source>
</evidence>
<dbReference type="AlphaFoldDB" id="A0A8T1WZ79"/>
<keyword evidence="1" id="KW-0175">Coiled coil</keyword>
<feature type="region of interest" description="Disordered" evidence="2">
    <location>
        <begin position="11"/>
        <end position="36"/>
    </location>
</feature>
<dbReference type="EMBL" id="JAGDFL010000072">
    <property type="protein sequence ID" value="KAG7398756.1"/>
    <property type="molecule type" value="Genomic_DNA"/>
</dbReference>
<sequence>MIYKLGPDALSLDGIGDQTGDLPDFHSEQLKPGHHMDDVDLNFLTELLQQEDDAPVLPPAQPPRPVLPAGSGHSSPSSACSSDARDETNSSGEDESSPKEKLSESNNAIALVDEREMKRKSLGAKNARLYRSRKKSKLMDLKEQVRAFQGQLDALRLKHNVTRANSAIAQWEEKAIALRIKRRQAESINEQLQQALLVQTGVVCDLRSIFTDSAPPSAALNMRHFLHSYTHLRKDRQSRTRDLELVGSDAKMDRAMRVVLRETQTIATSLSPEILFQELDLGTEGLGKTSTAVYAFNTRDANKAFQVACQTIFDCCGVWPDYSRIASSMKFVDVPPTKHHVRYGITQHTYRHNFTEKQISSEARDLYYSRMTGSCGVLVWDFVDDDDLYPLKSGTLIKRNTVGALVMRPETCQDGVERMVCRSICTDMQILRGLSSLSLNVAEFALLEDMMVFEAIKEKATDWNEEDQFSV</sequence>
<feature type="coiled-coil region" evidence="1">
    <location>
        <begin position="138"/>
        <end position="195"/>
    </location>
</feature>
<evidence type="ECO:0000256" key="2">
    <source>
        <dbReference type="SAM" id="MobiDB-lite"/>
    </source>
</evidence>
<comment type="caution">
    <text evidence="3">The sequence shown here is derived from an EMBL/GenBank/DDBJ whole genome shotgun (WGS) entry which is preliminary data.</text>
</comment>
<accession>A0A8T1WZ79</accession>
<feature type="compositionally biased region" description="Basic and acidic residues" evidence="2">
    <location>
        <begin position="23"/>
        <end position="36"/>
    </location>
</feature>
<evidence type="ECO:0000313" key="3">
    <source>
        <dbReference type="EMBL" id="KAG7398756.1"/>
    </source>
</evidence>
<protein>
    <submittedName>
        <fullName evidence="3">Transportin-3</fullName>
    </submittedName>
</protein>
<dbReference type="OrthoDB" id="107380at2759"/>
<reference evidence="3" key="1">
    <citation type="submission" date="2021-02" db="EMBL/GenBank/DDBJ databases">
        <authorList>
            <person name="Palmer J.M."/>
        </authorList>
    </citation>
    <scope>NUCLEOTIDE SEQUENCE</scope>
    <source>
        <strain evidence="3">SCRP23</strain>
    </source>
</reference>
<gene>
    <name evidence="3" type="primary">TNPO3_4</name>
    <name evidence="3" type="ORF">PHYBOEH_010499</name>
</gene>
<dbReference type="Proteomes" id="UP000693981">
    <property type="component" value="Unassembled WGS sequence"/>
</dbReference>
<feature type="compositionally biased region" description="Pro residues" evidence="2">
    <location>
        <begin position="56"/>
        <end position="66"/>
    </location>
</feature>
<proteinExistence type="predicted"/>
<feature type="compositionally biased region" description="Low complexity" evidence="2">
    <location>
        <begin position="67"/>
        <end position="82"/>
    </location>
</feature>
<feature type="region of interest" description="Disordered" evidence="2">
    <location>
        <begin position="54"/>
        <end position="117"/>
    </location>
</feature>
<keyword evidence="4" id="KW-1185">Reference proteome</keyword>
<evidence type="ECO:0000256" key="1">
    <source>
        <dbReference type="SAM" id="Coils"/>
    </source>
</evidence>
<organism evidence="3 4">
    <name type="scientific">Phytophthora boehmeriae</name>
    <dbReference type="NCBI Taxonomy" id="109152"/>
    <lineage>
        <taxon>Eukaryota</taxon>
        <taxon>Sar</taxon>
        <taxon>Stramenopiles</taxon>
        <taxon>Oomycota</taxon>
        <taxon>Peronosporomycetes</taxon>
        <taxon>Peronosporales</taxon>
        <taxon>Peronosporaceae</taxon>
        <taxon>Phytophthora</taxon>
    </lineage>
</organism>
<name>A0A8T1WZ79_9STRA</name>